<evidence type="ECO:0000259" key="2">
    <source>
        <dbReference type="Pfam" id="PF02481"/>
    </source>
</evidence>
<dbReference type="Proteomes" id="UP000078292">
    <property type="component" value="Unassembled WGS sequence"/>
</dbReference>
<dbReference type="AlphaFoldDB" id="A0A1B7LVD4"/>
<dbReference type="STRING" id="1837282.A6F49_01015"/>
<protein>
    <recommendedName>
        <fullName evidence="2">Smf/DprA SLOG domain-containing protein</fullName>
    </recommendedName>
</protein>
<evidence type="ECO:0000256" key="1">
    <source>
        <dbReference type="ARBA" id="ARBA00006525"/>
    </source>
</evidence>
<comment type="similarity">
    <text evidence="1">Belongs to the DprA/Smf family.</text>
</comment>
<evidence type="ECO:0000313" key="4">
    <source>
        <dbReference type="Proteomes" id="UP000078292"/>
    </source>
</evidence>
<keyword evidence="4" id="KW-1185">Reference proteome</keyword>
<dbReference type="RefSeq" id="WP_043055470.1">
    <property type="nucleotide sequence ID" value="NZ_LXEY01000110.1"/>
</dbReference>
<dbReference type="PANTHER" id="PTHR43022:SF1">
    <property type="entry name" value="PROTEIN SMF"/>
    <property type="match status" value="1"/>
</dbReference>
<dbReference type="EMBL" id="LXEY01000110">
    <property type="protein sequence ID" value="OAV52189.1"/>
    <property type="molecule type" value="Genomic_DNA"/>
</dbReference>
<dbReference type="Pfam" id="PF02481">
    <property type="entry name" value="DNA_processg_A"/>
    <property type="match status" value="1"/>
</dbReference>
<evidence type="ECO:0000313" key="3">
    <source>
        <dbReference type="EMBL" id="OAV52189.1"/>
    </source>
</evidence>
<organism evidence="3 4">
    <name type="scientific">Enteractinococcus helveticum</name>
    <dbReference type="NCBI Taxonomy" id="1837282"/>
    <lineage>
        <taxon>Bacteria</taxon>
        <taxon>Bacillati</taxon>
        <taxon>Actinomycetota</taxon>
        <taxon>Actinomycetes</taxon>
        <taxon>Micrococcales</taxon>
        <taxon>Micrococcaceae</taxon>
    </lineage>
</organism>
<name>A0A1B7LVD4_9MICC</name>
<proteinExistence type="inferred from homology"/>
<dbReference type="InterPro" id="IPR003488">
    <property type="entry name" value="DprA"/>
</dbReference>
<sequence>MVDQELRRARAGLTQVIEPADALGVVGAQAWGPQRLLEIIEGATPSQQDWKALTEHDPNDEELAQKIRRNLGEAIGRWRRRNKYLKPDEALGYIARIGGRFIIPEDKQWPAALADLGVTEPLGLWLLGNGDIPSAETTLGLVGSREATYYGETATKMLAIKARQKGITVLSGGAYGIDAHAHRHALAVQGQGVPTVGVLAGGLDRLYPAGNTDLLREITRDGVLITEMPPGMRPNRYRFLNRNRLIAALSAVTIVVEARYRSGALNTANHAHELGRLVGAIPGPIQVPTSAGCHRLIKETPTMLIDDPADLDSLFGEPFRTDTTVAYLEPSRDHDVLNVEELLVLEALPVRQRTTIEHLCGITGLAVPSITGILTKLERHELAEQEAGMWRKQRNT</sequence>
<feature type="domain" description="Smf/DprA SLOG" evidence="2">
    <location>
        <begin position="101"/>
        <end position="308"/>
    </location>
</feature>
<dbReference type="NCBIfam" id="TIGR00732">
    <property type="entry name" value="dprA"/>
    <property type="match status" value="1"/>
</dbReference>
<dbReference type="PANTHER" id="PTHR43022">
    <property type="entry name" value="PROTEIN SMF"/>
    <property type="match status" value="1"/>
</dbReference>
<accession>A0A1B7LVD4</accession>
<dbReference type="GO" id="GO:0009294">
    <property type="term" value="P:DNA-mediated transformation"/>
    <property type="evidence" value="ECO:0007669"/>
    <property type="project" value="InterPro"/>
</dbReference>
<dbReference type="OrthoDB" id="9785707at2"/>
<comment type="caution">
    <text evidence="3">The sequence shown here is derived from an EMBL/GenBank/DDBJ whole genome shotgun (WGS) entry which is preliminary data.</text>
</comment>
<gene>
    <name evidence="3" type="ORF">A6F49_01015</name>
</gene>
<dbReference type="SUPFAM" id="SSF102405">
    <property type="entry name" value="MCP/YpsA-like"/>
    <property type="match status" value="1"/>
</dbReference>
<dbReference type="InterPro" id="IPR057666">
    <property type="entry name" value="DrpA_SLOG"/>
</dbReference>
<reference evidence="3 4" key="1">
    <citation type="submission" date="2016-04" db="EMBL/GenBank/DDBJ databases">
        <title>First whole genome shotgun sequence of the bacterium Enteractinococcus sp. strain UASWS1574.</title>
        <authorList>
            <person name="Crovadore J."/>
            <person name="Chablais R."/>
            <person name="Lefort F."/>
        </authorList>
    </citation>
    <scope>NUCLEOTIDE SEQUENCE [LARGE SCALE GENOMIC DNA]</scope>
    <source>
        <strain evidence="3 4">UASWS1574</strain>
    </source>
</reference>
<dbReference type="Gene3D" id="3.40.50.450">
    <property type="match status" value="1"/>
</dbReference>